<keyword evidence="11" id="KW-0472">Membrane</keyword>
<keyword evidence="9" id="KW-1133">Transmembrane helix</keyword>
<keyword evidence="12" id="KW-1015">Disulfide bond</keyword>
<evidence type="ECO:0000256" key="14">
    <source>
        <dbReference type="ARBA" id="ARBA00042865"/>
    </source>
</evidence>
<dbReference type="PANTHER" id="PTHR46025">
    <property type="entry name" value="XYLOSYLTRANSFERASE OXT"/>
    <property type="match status" value="1"/>
</dbReference>
<keyword evidence="4" id="KW-0808">Transferase</keyword>
<reference evidence="15 16" key="1">
    <citation type="submission" date="2022-01" db="EMBL/GenBank/DDBJ databases">
        <title>Draft genome sequence of Sabulilitoribacter multivorans KCTC 32326.</title>
        <authorList>
            <person name="Oh J.-S."/>
        </authorList>
    </citation>
    <scope>NUCLEOTIDE SEQUENCE [LARGE SCALE GENOMIC DNA]</scope>
    <source>
        <strain evidence="15 16">M-M16</strain>
    </source>
</reference>
<keyword evidence="8" id="KW-0735">Signal-anchor</keyword>
<evidence type="ECO:0000313" key="16">
    <source>
        <dbReference type="Proteomes" id="UP001200022"/>
    </source>
</evidence>
<evidence type="ECO:0000313" key="15">
    <source>
        <dbReference type="EMBL" id="MCF7560037.1"/>
    </source>
</evidence>
<evidence type="ECO:0000256" key="10">
    <source>
        <dbReference type="ARBA" id="ARBA00023034"/>
    </source>
</evidence>
<evidence type="ECO:0000256" key="9">
    <source>
        <dbReference type="ARBA" id="ARBA00022989"/>
    </source>
</evidence>
<evidence type="ECO:0000256" key="4">
    <source>
        <dbReference type="ARBA" id="ARBA00022679"/>
    </source>
</evidence>
<dbReference type="InterPro" id="IPR003406">
    <property type="entry name" value="Glyco_trans_14"/>
</dbReference>
<evidence type="ECO:0000256" key="11">
    <source>
        <dbReference type="ARBA" id="ARBA00023136"/>
    </source>
</evidence>
<name>A0ABS9IH08_9FLAO</name>
<evidence type="ECO:0000256" key="13">
    <source>
        <dbReference type="ARBA" id="ARBA00023180"/>
    </source>
</evidence>
<evidence type="ECO:0000256" key="5">
    <source>
        <dbReference type="ARBA" id="ARBA00022692"/>
    </source>
</evidence>
<evidence type="ECO:0000256" key="12">
    <source>
        <dbReference type="ARBA" id="ARBA00023157"/>
    </source>
</evidence>
<keyword evidence="7" id="KW-0256">Endoplasmic reticulum</keyword>
<comment type="caution">
    <text evidence="15">The sequence shown here is derived from an EMBL/GenBank/DDBJ whole genome shotgun (WGS) entry which is preliminary data.</text>
</comment>
<comment type="subcellular location">
    <subcellularLocation>
        <location evidence="2">Endoplasmic reticulum membrane</location>
        <topology evidence="2">Single-pass type II membrane protein</topology>
    </subcellularLocation>
    <subcellularLocation>
        <location evidence="1">Golgi apparatus membrane</location>
        <topology evidence="1">Single-pass type II membrane protein</topology>
    </subcellularLocation>
</comment>
<protein>
    <recommendedName>
        <fullName evidence="14">Peptide O-xylosyltransferase</fullName>
    </recommendedName>
</protein>
<proteinExistence type="predicted"/>
<dbReference type="PANTHER" id="PTHR46025:SF3">
    <property type="entry name" value="XYLOSYLTRANSFERASE OXT"/>
    <property type="match status" value="1"/>
</dbReference>
<accession>A0ABS9IH08</accession>
<organism evidence="15 16">
    <name type="scientific">Flaviramulus multivorans</name>
    <dbReference type="NCBI Taxonomy" id="1304750"/>
    <lineage>
        <taxon>Bacteria</taxon>
        <taxon>Pseudomonadati</taxon>
        <taxon>Bacteroidota</taxon>
        <taxon>Flavobacteriia</taxon>
        <taxon>Flavobacteriales</taxon>
        <taxon>Flavobacteriaceae</taxon>
        <taxon>Flaviramulus</taxon>
    </lineage>
</organism>
<keyword evidence="13" id="KW-0325">Glycoprotein</keyword>
<evidence type="ECO:0000256" key="8">
    <source>
        <dbReference type="ARBA" id="ARBA00022968"/>
    </source>
</evidence>
<gene>
    <name evidence="15" type="ORF">L3X39_05255</name>
</gene>
<keyword evidence="10" id="KW-0333">Golgi apparatus</keyword>
<evidence type="ECO:0000256" key="3">
    <source>
        <dbReference type="ARBA" id="ARBA00022676"/>
    </source>
</evidence>
<evidence type="ECO:0000256" key="1">
    <source>
        <dbReference type="ARBA" id="ARBA00004323"/>
    </source>
</evidence>
<keyword evidence="3" id="KW-0328">Glycosyltransferase</keyword>
<keyword evidence="6" id="KW-0479">Metal-binding</keyword>
<dbReference type="Proteomes" id="UP001200022">
    <property type="component" value="Unassembled WGS sequence"/>
</dbReference>
<evidence type="ECO:0000256" key="7">
    <source>
        <dbReference type="ARBA" id="ARBA00022824"/>
    </source>
</evidence>
<evidence type="ECO:0000256" key="6">
    <source>
        <dbReference type="ARBA" id="ARBA00022723"/>
    </source>
</evidence>
<keyword evidence="16" id="KW-1185">Reference proteome</keyword>
<dbReference type="Pfam" id="PF02485">
    <property type="entry name" value="Branch"/>
    <property type="match status" value="1"/>
</dbReference>
<dbReference type="EMBL" id="JAKKDV010000002">
    <property type="protein sequence ID" value="MCF7560037.1"/>
    <property type="molecule type" value="Genomic_DNA"/>
</dbReference>
<sequence length="309" mass="36912">MNLNYLILAHKNTTQVERLIKKLYTEKTQFYVHIDKAANIGLFKKELSSFSNIKFVDDENRINIIWGNISIVKATLQLIKMVILDERQGHCILLSGQDYPLKSNEFINHFFEKHKDVNFISSERITSESFDNRGLSRINHYNFHPYKHSTNNIEIPPVYLRLFYRKRTFKQVFRLLFSNKWYKLYMIFLNRTFPDKITPYGGSQWWALPMKSIKLIHSFLINNPDYLKYHEYTQVPDEIFFHSILHTKISNDLIKPNITYVKWPKTETPSPITFTINDFEELHNSKAIFARKFDINLDKQIMDKLDSQE</sequence>
<keyword evidence="5" id="KW-0812">Transmembrane</keyword>
<evidence type="ECO:0000256" key="2">
    <source>
        <dbReference type="ARBA" id="ARBA00004648"/>
    </source>
</evidence>
<dbReference type="RefSeq" id="WP_237230722.1">
    <property type="nucleotide sequence ID" value="NZ_JAKKDV010000002.1"/>
</dbReference>
<dbReference type="InterPro" id="IPR043538">
    <property type="entry name" value="XYLT"/>
</dbReference>